<organism evidence="3 4">
    <name type="scientific">Neorhizobium galegae bv. officinalis</name>
    <dbReference type="NCBI Taxonomy" id="323656"/>
    <lineage>
        <taxon>Bacteria</taxon>
        <taxon>Pseudomonadati</taxon>
        <taxon>Pseudomonadota</taxon>
        <taxon>Alphaproteobacteria</taxon>
        <taxon>Hyphomicrobiales</taxon>
        <taxon>Rhizobiaceae</taxon>
        <taxon>Rhizobium/Agrobacterium group</taxon>
        <taxon>Neorhizobium</taxon>
    </lineage>
</organism>
<evidence type="ECO:0000259" key="2">
    <source>
        <dbReference type="PROSITE" id="PS50987"/>
    </source>
</evidence>
<dbReference type="Pfam" id="PF12840">
    <property type="entry name" value="HTH_20"/>
    <property type="match status" value="1"/>
</dbReference>
<dbReference type="SMART" id="SM00418">
    <property type="entry name" value="HTH_ARSR"/>
    <property type="match status" value="1"/>
</dbReference>
<dbReference type="Gene3D" id="1.10.10.10">
    <property type="entry name" value="Winged helix-like DNA-binding domain superfamily/Winged helix DNA-binding domain"/>
    <property type="match status" value="1"/>
</dbReference>
<reference evidence="3 4" key="1">
    <citation type="submission" date="2014-08" db="EMBL/GenBank/DDBJ databases">
        <authorList>
            <person name="Chen Y.-H."/>
        </authorList>
    </citation>
    <scope>NUCLEOTIDE SEQUENCE [LARGE SCALE GENOMIC DNA]</scope>
</reference>
<dbReference type="AlphaFoldDB" id="A0A0T7FHP8"/>
<feature type="domain" description="HTH arsR-type" evidence="2">
    <location>
        <begin position="11"/>
        <end position="105"/>
    </location>
</feature>
<dbReference type="Proteomes" id="UP000046176">
    <property type="component" value="Unassembled WGS sequence"/>
</dbReference>
<dbReference type="PANTHER" id="PTHR38600:SF2">
    <property type="entry name" value="SLL0088 PROTEIN"/>
    <property type="match status" value="1"/>
</dbReference>
<protein>
    <submittedName>
        <fullName evidence="3">Transcriptional regulator, ArsR family</fullName>
    </submittedName>
</protein>
<dbReference type="InterPro" id="IPR036390">
    <property type="entry name" value="WH_DNA-bd_sf"/>
</dbReference>
<sequence>MKSRARIFNHMVALRTHPIDTVFHALSDGTRRRMLRELAQGERTVSQLAEPHDMSLAAASKHIKVLEGAGLIRREIQGRTHLCRLEPGPLATAHEWLTFYERFWTSRLDIVERLLREEDAQTSAQDEIRKSPLKSPAPRKSETEPETGEDQ</sequence>
<feature type="region of interest" description="Disordered" evidence="1">
    <location>
        <begin position="119"/>
        <end position="151"/>
    </location>
</feature>
<gene>
    <name evidence="3" type="ORF">NGAL_HAMBI1145_23910</name>
</gene>
<evidence type="ECO:0000256" key="1">
    <source>
        <dbReference type="SAM" id="MobiDB-lite"/>
    </source>
</evidence>
<dbReference type="PRINTS" id="PR00778">
    <property type="entry name" value="HTHARSR"/>
</dbReference>
<dbReference type="InterPro" id="IPR036388">
    <property type="entry name" value="WH-like_DNA-bd_sf"/>
</dbReference>
<dbReference type="SUPFAM" id="SSF46785">
    <property type="entry name" value="Winged helix' DNA-binding domain"/>
    <property type="match status" value="1"/>
</dbReference>
<evidence type="ECO:0000313" key="3">
    <source>
        <dbReference type="EMBL" id="CDZ34550.1"/>
    </source>
</evidence>
<dbReference type="EMBL" id="CCRH01000006">
    <property type="protein sequence ID" value="CDZ34550.1"/>
    <property type="molecule type" value="Genomic_DNA"/>
</dbReference>
<dbReference type="InterPro" id="IPR011991">
    <property type="entry name" value="ArsR-like_HTH"/>
</dbReference>
<dbReference type="InterPro" id="IPR001845">
    <property type="entry name" value="HTH_ArsR_DNA-bd_dom"/>
</dbReference>
<evidence type="ECO:0000313" key="4">
    <source>
        <dbReference type="Proteomes" id="UP000046176"/>
    </source>
</evidence>
<accession>A0A0T7FHP8</accession>
<dbReference type="PANTHER" id="PTHR38600">
    <property type="entry name" value="TRANSCRIPTIONAL REGULATORY PROTEIN"/>
    <property type="match status" value="1"/>
</dbReference>
<dbReference type="GO" id="GO:0003700">
    <property type="term" value="F:DNA-binding transcription factor activity"/>
    <property type="evidence" value="ECO:0007669"/>
    <property type="project" value="InterPro"/>
</dbReference>
<name>A0A0T7FHP8_NEOGA</name>
<dbReference type="PROSITE" id="PS50987">
    <property type="entry name" value="HTH_ARSR_2"/>
    <property type="match status" value="1"/>
</dbReference>
<dbReference type="CDD" id="cd00090">
    <property type="entry name" value="HTH_ARSR"/>
    <property type="match status" value="1"/>
</dbReference>
<proteinExistence type="predicted"/>
<dbReference type="NCBIfam" id="NF033788">
    <property type="entry name" value="HTH_metalloreg"/>
    <property type="match status" value="1"/>
</dbReference>